<dbReference type="EMBL" id="MNBE01000683">
    <property type="protein sequence ID" value="OKO97806.1"/>
    <property type="molecule type" value="Genomic_DNA"/>
</dbReference>
<dbReference type="PANTHER" id="PTHR38113">
    <property type="match status" value="1"/>
</dbReference>
<dbReference type="PANTHER" id="PTHR38113:SF2">
    <property type="entry name" value="DUF2293 DOMAIN-CONTAINING PROTEIN"/>
    <property type="match status" value="1"/>
</dbReference>
<feature type="domain" description="DUF2293" evidence="2">
    <location>
        <begin position="157"/>
        <end position="240"/>
    </location>
</feature>
<gene>
    <name evidence="3" type="ORF">PENSUB_9732</name>
</gene>
<comment type="caution">
    <text evidence="3">The sequence shown here is derived from an EMBL/GenBank/DDBJ whole genome shotgun (WGS) entry which is preliminary data.</text>
</comment>
<protein>
    <recommendedName>
        <fullName evidence="2">DUF2293 domain-containing protein</fullName>
    </recommendedName>
</protein>
<keyword evidence="4" id="KW-1185">Reference proteome</keyword>
<proteinExistence type="predicted"/>
<evidence type="ECO:0000259" key="2">
    <source>
        <dbReference type="Pfam" id="PF10056"/>
    </source>
</evidence>
<feature type="compositionally biased region" description="Basic and acidic residues" evidence="1">
    <location>
        <begin position="32"/>
        <end position="47"/>
    </location>
</feature>
<evidence type="ECO:0000256" key="1">
    <source>
        <dbReference type="SAM" id="MobiDB-lite"/>
    </source>
</evidence>
<evidence type="ECO:0000313" key="4">
    <source>
        <dbReference type="Proteomes" id="UP000186955"/>
    </source>
</evidence>
<dbReference type="Proteomes" id="UP000186955">
    <property type="component" value="Unassembled WGS sequence"/>
</dbReference>
<name>A0A1Q5TC54_9EURO</name>
<dbReference type="InterPro" id="IPR018744">
    <property type="entry name" value="DUF2293"/>
</dbReference>
<dbReference type="OrthoDB" id="5381833at2759"/>
<feature type="region of interest" description="Disordered" evidence="1">
    <location>
        <begin position="1"/>
        <end position="66"/>
    </location>
</feature>
<evidence type="ECO:0000313" key="3">
    <source>
        <dbReference type="EMBL" id="OKO97806.1"/>
    </source>
</evidence>
<feature type="compositionally biased region" description="Basic residues" evidence="1">
    <location>
        <begin position="1"/>
        <end position="31"/>
    </location>
</feature>
<dbReference type="Pfam" id="PF10056">
    <property type="entry name" value="DUF2293"/>
    <property type="match status" value="1"/>
</dbReference>
<accession>A0A1Q5TC54</accession>
<organism evidence="3 4">
    <name type="scientific">Penicillium subrubescens</name>
    <dbReference type="NCBI Taxonomy" id="1316194"/>
    <lineage>
        <taxon>Eukaryota</taxon>
        <taxon>Fungi</taxon>
        <taxon>Dikarya</taxon>
        <taxon>Ascomycota</taxon>
        <taxon>Pezizomycotina</taxon>
        <taxon>Eurotiomycetes</taxon>
        <taxon>Eurotiomycetidae</taxon>
        <taxon>Eurotiales</taxon>
        <taxon>Aspergillaceae</taxon>
        <taxon>Penicillium</taxon>
    </lineage>
</organism>
<reference evidence="3 4" key="1">
    <citation type="submission" date="2016-10" db="EMBL/GenBank/DDBJ databases">
        <title>Genome sequence of the ascomycete fungus Penicillium subrubescens.</title>
        <authorList>
            <person name="De Vries R.P."/>
            <person name="Peng M."/>
            <person name="Dilokpimol A."/>
            <person name="Hilden K."/>
            <person name="Makela M.R."/>
            <person name="Grigoriev I."/>
            <person name="Riley R."/>
            <person name="Granchi Z."/>
        </authorList>
    </citation>
    <scope>NUCLEOTIDE SEQUENCE [LARGE SCALE GENOMIC DNA]</scope>
    <source>
        <strain evidence="3 4">CBS 132785</strain>
    </source>
</reference>
<dbReference type="AlphaFoldDB" id="A0A1Q5TC54"/>
<sequence>MPRNPSPRKVRHRRKVVHRRKGGVRKSKARSLIKDGKQGPDGDEAPRKAKRKSMPRMPESEDPLEDNVYERALMPKGYTFVPKGDVYITRKCRLMTKDSDQVVYKVYDKTGKRSLGIRVPSDIYNEVEAMSKETEKSRASATKARDTKFLDHGRELLREQFPLMPEDTLDVILEHAFQKGSGRVGRTGTLTDSHKAQLAVEAHVRHRYTLYETMLENGMNRFLARKKVWDTVQTIRQAWEGTGSKKDECLTLRLG</sequence>